<dbReference type="EMBL" id="CP077062">
    <property type="protein sequence ID" value="QWZ07758.1"/>
    <property type="molecule type" value="Genomic_DNA"/>
</dbReference>
<dbReference type="PANTHER" id="PTHR43872">
    <property type="entry name" value="MONOOXYGENASE, PUTATIVE (AFU_ORTHOLOGUE AFUA_8G02570)-RELATED"/>
    <property type="match status" value="1"/>
</dbReference>
<sequence>MSEHVDVLVIGAGLSGIGAACHLEERLPGTSYLVLEARDAIGGTWDLFRYPGIRSDSDMFTLGYRFRPWTGERSIADGPAILDYVRGTAAAYGVEEKVRFGAKVVAASWSGEDATWTVRLASGAELTCGFLWCCSGYYSYDAGYTPDLPGLEAFTAAGGEVVHPQQWPEGLDHTGKRVVVVGSGATAVTLVPALAERAAHVTMLQRSPTYVVSLPGVDRVAARLRERLSPARAYALTRWKNVLVTTASYQLARRRPELMKRLIRKGVTSQLPAGFDVDRHFKPAYDPWDQRLCLVPDGDLFRSIRHGRVDVVTDHIDTFTPTGLRLVSGEELAADVVVTATGLALLAFGGIALSVDGVDVHLPETMAYKGMLLSGVPNFAYVIGYTNASWTLKADLVSEYVVRLLSFMRDQGHDTVVAERDPAVEEEPFMDFASGYVQRSLHLLPKQGSRAPWRLRQNYLRDVLTIRRGAVEDDVLRFSHSPSARDRASARAAPGGGPD</sequence>
<organism evidence="8 9">
    <name type="scientific">Nocardioides panacis</name>
    <dbReference type="NCBI Taxonomy" id="2849501"/>
    <lineage>
        <taxon>Bacteria</taxon>
        <taxon>Bacillati</taxon>
        <taxon>Actinomycetota</taxon>
        <taxon>Actinomycetes</taxon>
        <taxon>Propionibacteriales</taxon>
        <taxon>Nocardioidaceae</taxon>
        <taxon>Nocardioides</taxon>
    </lineage>
</organism>
<dbReference type="InterPro" id="IPR020946">
    <property type="entry name" value="Flavin_mOase-like"/>
</dbReference>
<comment type="cofactor">
    <cofactor evidence="1">
        <name>FAD</name>
        <dbReference type="ChEBI" id="CHEBI:57692"/>
    </cofactor>
</comment>
<dbReference type="GO" id="GO:0050660">
    <property type="term" value="F:flavin adenine dinucleotide binding"/>
    <property type="evidence" value="ECO:0007669"/>
    <property type="project" value="InterPro"/>
</dbReference>
<evidence type="ECO:0000256" key="4">
    <source>
        <dbReference type="ARBA" id="ARBA00022827"/>
    </source>
</evidence>
<dbReference type="AlphaFoldDB" id="A0A975SYV4"/>
<dbReference type="RefSeq" id="WP_216939268.1">
    <property type="nucleotide sequence ID" value="NZ_CP077062.1"/>
</dbReference>
<evidence type="ECO:0000256" key="6">
    <source>
        <dbReference type="ARBA" id="ARBA00023002"/>
    </source>
</evidence>
<proteinExistence type="inferred from homology"/>
<evidence type="ECO:0000256" key="1">
    <source>
        <dbReference type="ARBA" id="ARBA00001974"/>
    </source>
</evidence>
<accession>A0A975SYV4</accession>
<keyword evidence="4" id="KW-0274">FAD</keyword>
<dbReference type="FunFam" id="3.50.50.60:FF:000228">
    <property type="entry name" value="FAD-containing monooxygenase EthA"/>
    <property type="match status" value="1"/>
</dbReference>
<keyword evidence="6" id="KW-0560">Oxidoreductase</keyword>
<reference evidence="8" key="1">
    <citation type="submission" date="2021-06" db="EMBL/GenBank/DDBJ databases">
        <title>Complete genome sequence of Nocardioides sp. G188.</title>
        <authorList>
            <person name="Im W.-T."/>
        </authorList>
    </citation>
    <scope>NUCLEOTIDE SEQUENCE</scope>
    <source>
        <strain evidence="8">G188</strain>
    </source>
</reference>
<dbReference type="PANTHER" id="PTHR43872:SF1">
    <property type="entry name" value="MONOOXYGENASE, PUTATIVE (AFU_ORTHOLOGUE AFUA_8G02570)-RELATED"/>
    <property type="match status" value="1"/>
</dbReference>
<dbReference type="Pfam" id="PF13450">
    <property type="entry name" value="NAD_binding_8"/>
    <property type="match status" value="1"/>
</dbReference>
<dbReference type="InterPro" id="IPR051820">
    <property type="entry name" value="FAD-binding_MO"/>
</dbReference>
<evidence type="ECO:0000256" key="5">
    <source>
        <dbReference type="ARBA" id="ARBA00022857"/>
    </source>
</evidence>
<gene>
    <name evidence="8" type="ORF">KRR39_20570</name>
</gene>
<keyword evidence="9" id="KW-1185">Reference proteome</keyword>
<keyword evidence="5" id="KW-0521">NADP</keyword>
<name>A0A975SYV4_9ACTN</name>
<dbReference type="GO" id="GO:0050661">
    <property type="term" value="F:NADP binding"/>
    <property type="evidence" value="ECO:0007669"/>
    <property type="project" value="InterPro"/>
</dbReference>
<dbReference type="Proteomes" id="UP000683575">
    <property type="component" value="Chromosome"/>
</dbReference>
<evidence type="ECO:0000313" key="9">
    <source>
        <dbReference type="Proteomes" id="UP000683575"/>
    </source>
</evidence>
<dbReference type="GO" id="GO:0004499">
    <property type="term" value="F:N,N-dimethylaniline monooxygenase activity"/>
    <property type="evidence" value="ECO:0007669"/>
    <property type="project" value="InterPro"/>
</dbReference>
<evidence type="ECO:0000256" key="7">
    <source>
        <dbReference type="ARBA" id="ARBA00023033"/>
    </source>
</evidence>
<dbReference type="Pfam" id="PF00743">
    <property type="entry name" value="FMO-like"/>
    <property type="match status" value="1"/>
</dbReference>
<keyword evidence="3" id="KW-0285">Flavoprotein</keyword>
<comment type="similarity">
    <text evidence="2">Belongs to the FAD-binding monooxygenase family.</text>
</comment>
<evidence type="ECO:0000313" key="8">
    <source>
        <dbReference type="EMBL" id="QWZ07758.1"/>
    </source>
</evidence>
<dbReference type="KEGG" id="nps:KRR39_20570"/>
<evidence type="ECO:0000256" key="2">
    <source>
        <dbReference type="ARBA" id="ARBA00010139"/>
    </source>
</evidence>
<evidence type="ECO:0000256" key="3">
    <source>
        <dbReference type="ARBA" id="ARBA00022630"/>
    </source>
</evidence>
<protein>
    <submittedName>
        <fullName evidence="8">NAD(P)/FAD-dependent oxidoreductase</fullName>
    </submittedName>
</protein>
<keyword evidence="7" id="KW-0503">Monooxygenase</keyword>